<dbReference type="AlphaFoldDB" id="A0A1Y2AUJ6"/>
<proteinExistence type="predicted"/>
<comment type="caution">
    <text evidence="1">The sequence shown here is derived from an EMBL/GenBank/DDBJ whole genome shotgun (WGS) entry which is preliminary data.</text>
</comment>
<dbReference type="Proteomes" id="UP000193920">
    <property type="component" value="Unassembled WGS sequence"/>
</dbReference>
<reference evidence="1 2" key="1">
    <citation type="submission" date="2016-08" db="EMBL/GenBank/DDBJ databases">
        <title>A Parts List for Fungal Cellulosomes Revealed by Comparative Genomics.</title>
        <authorList>
            <consortium name="DOE Joint Genome Institute"/>
            <person name="Haitjema C.H."/>
            <person name="Gilmore S.P."/>
            <person name="Henske J.K."/>
            <person name="Solomon K.V."/>
            <person name="De Groot R."/>
            <person name="Kuo A."/>
            <person name="Mondo S.J."/>
            <person name="Salamov A.A."/>
            <person name="Labutti K."/>
            <person name="Zhao Z."/>
            <person name="Chiniquy J."/>
            <person name="Barry K."/>
            <person name="Brewer H.M."/>
            <person name="Purvine S.O."/>
            <person name="Wright A.T."/>
            <person name="Boxma B."/>
            <person name="Van Alen T."/>
            <person name="Hackstein J.H."/>
            <person name="Baker S.E."/>
            <person name="Grigoriev I.V."/>
            <person name="O'Malley M.A."/>
        </authorList>
    </citation>
    <scope>NUCLEOTIDE SEQUENCE [LARGE SCALE GENOMIC DNA]</scope>
    <source>
        <strain evidence="1 2">G1</strain>
    </source>
</reference>
<evidence type="ECO:0000313" key="1">
    <source>
        <dbReference type="EMBL" id="ORY26124.1"/>
    </source>
</evidence>
<sequence length="105" mass="12227">MSQQNKTITDEDILNLANLIGQMNINNPDNTQGENNDLINDVFNKMNTDIDTSGESTSNPENNNINYMTYFYNLFGPDFIKLDKNQQKLKIYQYLIDYLSNLYKI</sequence>
<evidence type="ECO:0000313" key="2">
    <source>
        <dbReference type="Proteomes" id="UP000193920"/>
    </source>
</evidence>
<dbReference type="EMBL" id="MCOG01000205">
    <property type="protein sequence ID" value="ORY26124.1"/>
    <property type="molecule type" value="Genomic_DNA"/>
</dbReference>
<protein>
    <submittedName>
        <fullName evidence="1">Uncharacterized protein</fullName>
    </submittedName>
</protein>
<gene>
    <name evidence="1" type="ORF">LY90DRAFT_706184</name>
</gene>
<accession>A0A1Y2AUJ6</accession>
<organism evidence="1 2">
    <name type="scientific">Neocallimastix californiae</name>
    <dbReference type="NCBI Taxonomy" id="1754190"/>
    <lineage>
        <taxon>Eukaryota</taxon>
        <taxon>Fungi</taxon>
        <taxon>Fungi incertae sedis</taxon>
        <taxon>Chytridiomycota</taxon>
        <taxon>Chytridiomycota incertae sedis</taxon>
        <taxon>Neocallimastigomycetes</taxon>
        <taxon>Neocallimastigales</taxon>
        <taxon>Neocallimastigaceae</taxon>
        <taxon>Neocallimastix</taxon>
    </lineage>
</organism>
<keyword evidence="2" id="KW-1185">Reference proteome</keyword>
<name>A0A1Y2AUJ6_9FUNG</name>